<dbReference type="EMBL" id="OB660462">
    <property type="protein sequence ID" value="CAD7224910.1"/>
    <property type="molecule type" value="Genomic_DNA"/>
</dbReference>
<evidence type="ECO:0000256" key="13">
    <source>
        <dbReference type="ARBA" id="ARBA00023136"/>
    </source>
</evidence>
<dbReference type="GO" id="GO:0005737">
    <property type="term" value="C:cytoplasm"/>
    <property type="evidence" value="ECO:0007669"/>
    <property type="project" value="TreeGrafter"/>
</dbReference>
<dbReference type="GO" id="GO:0005615">
    <property type="term" value="C:extracellular space"/>
    <property type="evidence" value="ECO:0007669"/>
    <property type="project" value="TreeGrafter"/>
</dbReference>
<evidence type="ECO:0000256" key="15">
    <source>
        <dbReference type="PIRSR" id="PIRSR634016-1"/>
    </source>
</evidence>
<dbReference type="InterPro" id="IPR042097">
    <property type="entry name" value="Aminopeptidase_N-like_N_sf"/>
</dbReference>
<evidence type="ECO:0000256" key="2">
    <source>
        <dbReference type="ARBA" id="ARBA00004609"/>
    </source>
</evidence>
<dbReference type="Pfam" id="PF01433">
    <property type="entry name" value="Peptidase_M1"/>
    <property type="match status" value="1"/>
</dbReference>
<dbReference type="CDD" id="cd09601">
    <property type="entry name" value="M1_APN-Q_like"/>
    <property type="match status" value="1"/>
</dbReference>
<feature type="region of interest" description="Disordered" evidence="18">
    <location>
        <begin position="656"/>
        <end position="683"/>
    </location>
</feature>
<proteinExistence type="inferred from homology"/>
<keyword evidence="10" id="KW-0735">Signal-anchor</keyword>
<feature type="region of interest" description="Disordered" evidence="18">
    <location>
        <begin position="817"/>
        <end position="843"/>
    </location>
</feature>
<comment type="cofactor">
    <cofactor evidence="16">
        <name>Zn(2+)</name>
        <dbReference type="ChEBI" id="CHEBI:29105"/>
    </cofactor>
    <text evidence="16">Binds 1 zinc ion per subunit.</text>
</comment>
<evidence type="ECO:0000256" key="4">
    <source>
        <dbReference type="ARBA" id="ARBA00022438"/>
    </source>
</evidence>
<dbReference type="FunFam" id="2.60.40.1730:FF:000001">
    <property type="entry name" value="Leucyl-cystinyl aminopeptidase"/>
    <property type="match status" value="1"/>
</dbReference>
<dbReference type="PANTHER" id="PTHR11533">
    <property type="entry name" value="PROTEASE M1 ZINC METALLOPROTEASE"/>
    <property type="match status" value="1"/>
</dbReference>
<evidence type="ECO:0000256" key="18">
    <source>
        <dbReference type="SAM" id="MobiDB-lite"/>
    </source>
</evidence>
<dbReference type="Pfam" id="PF17900">
    <property type="entry name" value="Peptidase_M1_N"/>
    <property type="match status" value="1"/>
</dbReference>
<keyword evidence="4" id="KW-0031">Aminopeptidase</keyword>
<keyword evidence="11" id="KW-1133">Transmembrane helix</keyword>
<keyword evidence="9 16" id="KW-0862">Zinc</keyword>
<dbReference type="InterPro" id="IPR027268">
    <property type="entry name" value="Peptidase_M4/M1_CTD_sf"/>
</dbReference>
<reference evidence="19" key="1">
    <citation type="submission" date="2020-11" db="EMBL/GenBank/DDBJ databases">
        <authorList>
            <person name="Tran Van P."/>
        </authorList>
    </citation>
    <scope>NUCLEOTIDE SEQUENCE</scope>
</reference>
<evidence type="ECO:0000256" key="12">
    <source>
        <dbReference type="ARBA" id="ARBA00023049"/>
    </source>
</evidence>
<feature type="region of interest" description="Disordered" evidence="18">
    <location>
        <begin position="331"/>
        <end position="376"/>
    </location>
</feature>
<feature type="active site" description="Proton acceptor" evidence="15">
    <location>
        <position position="1178"/>
    </location>
</feature>
<evidence type="ECO:0000313" key="19">
    <source>
        <dbReference type="EMBL" id="CAD7224910.1"/>
    </source>
</evidence>
<dbReference type="InterPro" id="IPR001930">
    <property type="entry name" value="Peptidase_M1"/>
</dbReference>
<dbReference type="PANTHER" id="PTHR11533:SF299">
    <property type="entry name" value="AMINOPEPTIDASE"/>
    <property type="match status" value="1"/>
</dbReference>
<evidence type="ECO:0000256" key="16">
    <source>
        <dbReference type="PIRSR" id="PIRSR634016-3"/>
    </source>
</evidence>
<evidence type="ECO:0000256" key="17">
    <source>
        <dbReference type="PIRSR" id="PIRSR634016-4"/>
    </source>
</evidence>
<dbReference type="InterPro" id="IPR045357">
    <property type="entry name" value="Aminopeptidase_N-like_N"/>
</dbReference>
<feature type="compositionally biased region" description="Basic and acidic residues" evidence="18">
    <location>
        <begin position="347"/>
        <end position="356"/>
    </location>
</feature>
<feature type="compositionally biased region" description="Basic residues" evidence="18">
    <location>
        <begin position="595"/>
        <end position="607"/>
    </location>
</feature>
<evidence type="ECO:0000256" key="6">
    <source>
        <dbReference type="ARBA" id="ARBA00022692"/>
    </source>
</evidence>
<dbReference type="Gene3D" id="1.10.390.10">
    <property type="entry name" value="Neutral Protease Domain 2"/>
    <property type="match status" value="1"/>
</dbReference>
<feature type="binding site" evidence="16">
    <location>
        <position position="1177"/>
    </location>
    <ligand>
        <name>Zn(2+)</name>
        <dbReference type="ChEBI" id="CHEBI:29105"/>
        <note>catalytic</note>
    </ligand>
</feature>
<evidence type="ECO:0000256" key="3">
    <source>
        <dbReference type="ARBA" id="ARBA00010136"/>
    </source>
</evidence>
<evidence type="ECO:0000256" key="11">
    <source>
        <dbReference type="ARBA" id="ARBA00022989"/>
    </source>
</evidence>
<dbReference type="OrthoDB" id="10031169at2759"/>
<keyword evidence="6" id="KW-0812">Transmembrane</keyword>
<comment type="similarity">
    <text evidence="3">Belongs to the peptidase M1 family.</text>
</comment>
<dbReference type="SUPFAM" id="SSF55486">
    <property type="entry name" value="Metalloproteases ('zincins'), catalytic domain"/>
    <property type="match status" value="1"/>
</dbReference>
<dbReference type="GO" id="GO:0005886">
    <property type="term" value="C:plasma membrane"/>
    <property type="evidence" value="ECO:0007669"/>
    <property type="project" value="UniProtKB-SubCell"/>
</dbReference>
<dbReference type="PRINTS" id="PR00756">
    <property type="entry name" value="ALADIPTASE"/>
</dbReference>
<organism evidence="19">
    <name type="scientific">Cyprideis torosa</name>
    <dbReference type="NCBI Taxonomy" id="163714"/>
    <lineage>
        <taxon>Eukaryota</taxon>
        <taxon>Metazoa</taxon>
        <taxon>Ecdysozoa</taxon>
        <taxon>Arthropoda</taxon>
        <taxon>Crustacea</taxon>
        <taxon>Oligostraca</taxon>
        <taxon>Ostracoda</taxon>
        <taxon>Podocopa</taxon>
        <taxon>Podocopida</taxon>
        <taxon>Cytherocopina</taxon>
        <taxon>Cytheroidea</taxon>
        <taxon>Cytherideidae</taxon>
        <taxon>Cyprideis</taxon>
    </lineage>
</organism>
<dbReference type="GO" id="GO:0043171">
    <property type="term" value="P:peptide catabolic process"/>
    <property type="evidence" value="ECO:0007669"/>
    <property type="project" value="TreeGrafter"/>
</dbReference>
<keyword evidence="5" id="KW-0645">Protease</keyword>
<dbReference type="Gene3D" id="2.60.40.1730">
    <property type="entry name" value="tricorn interacting facor f3 domain"/>
    <property type="match status" value="1"/>
</dbReference>
<keyword evidence="7 16" id="KW-0479">Metal-binding</keyword>
<feature type="region of interest" description="Disordered" evidence="18">
    <location>
        <begin position="556"/>
        <end position="627"/>
    </location>
</feature>
<evidence type="ECO:0000256" key="14">
    <source>
        <dbReference type="ARBA" id="ARBA00023180"/>
    </source>
</evidence>
<dbReference type="FunFam" id="1.10.390.10:FF:000013">
    <property type="entry name" value="Aminopeptidase N"/>
    <property type="match status" value="1"/>
</dbReference>
<dbReference type="SUPFAM" id="SSF63737">
    <property type="entry name" value="Leukotriene A4 hydrolase N-terminal domain"/>
    <property type="match status" value="1"/>
</dbReference>
<keyword evidence="12" id="KW-0482">Metalloprotease</keyword>
<evidence type="ECO:0000256" key="8">
    <source>
        <dbReference type="ARBA" id="ARBA00022801"/>
    </source>
</evidence>
<feature type="binding site" evidence="16">
    <location>
        <position position="1181"/>
    </location>
    <ligand>
        <name>Zn(2+)</name>
        <dbReference type="ChEBI" id="CHEBI:29105"/>
        <note>catalytic</note>
    </ligand>
</feature>
<evidence type="ECO:0000256" key="7">
    <source>
        <dbReference type="ARBA" id="ARBA00022723"/>
    </source>
</evidence>
<evidence type="ECO:0000256" key="10">
    <source>
        <dbReference type="ARBA" id="ARBA00022968"/>
    </source>
</evidence>
<dbReference type="InterPro" id="IPR050344">
    <property type="entry name" value="Peptidase_M1_aminopeptidases"/>
</dbReference>
<keyword evidence="14" id="KW-0325">Glycoprotein</keyword>
<accession>A0A7R8ZHU3</accession>
<protein>
    <submittedName>
        <fullName evidence="19">Uncharacterized protein</fullName>
    </submittedName>
</protein>
<feature type="region of interest" description="Disordered" evidence="18">
    <location>
        <begin position="100"/>
        <end position="218"/>
    </location>
</feature>
<dbReference type="GO" id="GO:0008270">
    <property type="term" value="F:zinc ion binding"/>
    <property type="evidence" value="ECO:0007669"/>
    <property type="project" value="InterPro"/>
</dbReference>
<dbReference type="InterPro" id="IPR014782">
    <property type="entry name" value="Peptidase_M1_dom"/>
</dbReference>
<evidence type="ECO:0000256" key="5">
    <source>
        <dbReference type="ARBA" id="ARBA00022670"/>
    </source>
</evidence>
<evidence type="ECO:0000256" key="1">
    <source>
        <dbReference type="ARBA" id="ARBA00004606"/>
    </source>
</evidence>
<dbReference type="GO" id="GO:0006508">
    <property type="term" value="P:proteolysis"/>
    <property type="evidence" value="ECO:0007669"/>
    <property type="project" value="UniProtKB-KW"/>
</dbReference>
<comment type="subcellular location">
    <subcellularLocation>
        <location evidence="2">Cell membrane</location>
        <topology evidence="2">Lipid-anchor</topology>
        <topology evidence="2">GPI-anchor</topology>
    </subcellularLocation>
    <subcellularLocation>
        <location evidence="1">Membrane</location>
        <topology evidence="1">Single-pass type II membrane protein</topology>
    </subcellularLocation>
</comment>
<dbReference type="InterPro" id="IPR034016">
    <property type="entry name" value="M1_APN-typ"/>
</dbReference>
<feature type="binding site" evidence="16">
    <location>
        <position position="1200"/>
    </location>
    <ligand>
        <name>Zn(2+)</name>
        <dbReference type="ChEBI" id="CHEBI:29105"/>
        <note>catalytic</note>
    </ligand>
</feature>
<evidence type="ECO:0000256" key="9">
    <source>
        <dbReference type="ARBA" id="ARBA00022833"/>
    </source>
</evidence>
<dbReference type="GO" id="GO:0042277">
    <property type="term" value="F:peptide binding"/>
    <property type="evidence" value="ECO:0007669"/>
    <property type="project" value="TreeGrafter"/>
</dbReference>
<feature type="compositionally biased region" description="Basic and acidic residues" evidence="18">
    <location>
        <begin position="152"/>
        <end position="162"/>
    </location>
</feature>
<name>A0A7R8ZHU3_9CRUS</name>
<keyword evidence="8" id="KW-0378">Hydrolase</keyword>
<sequence>MESPPPPWKIRAQRKTVPLQDQNQVTLIKNRPLHDINLHLMSRYFEDDPRTPATLNTYESFLSSQSRSLTEAGKVFDNSFHNHVHAEGVEIGDFIETSSSRQSAGGYRGEGESHTHVSQASLRTVPWDIRDQRLSKSPHRPPRPEVAWKASRHSEKIRELHARLKQSIDSSSPTTLKVPKVKKPQQDPDKSFFGNPDDLQRTPKIPQRRRQSERYQPSLGRFSSRARAHGELGILSQLAPLSEREIVPFEYQLTQQTPISRVEKDLSSRHSFGAQTGFFERHPRFKTDRRCDAAYQPMNVEREIVRSCSTPLLEAFCQGCSTLYREKSYGISPRSGGCRPDSSAPEKQTDNRRRNSEAGSIVSVPQNPIPVPVGSPREVGREELKAGQAKPFVPERGDNRDTRCCPYTTCDILDKPVFGGGGSFPNMIPSNSSKIQNCPMKVNPFFQAVLLVGSIFIIAFVGWLIGNYITSNRNSYGTRSPGLDTCFLQNTNIPPHFRNKNIPPYLSNANVPSEQKVFAVPAEPSHRVVFQSIPPEHEAEDEEDSLLEDEDNLADEDDTTASDLDAQTVSEASTTEVEENNEHTPLINKENEQMRRKHKTSQKKHHSTEKETEGDVETEEFTKEPKHDREYNKRIMNLAHILDLISQLTRDPEGKFLPSRHLDLDEPSQEQRDQVSVKTSNEHHNFNRPLINELLEEVLPNISKRQRRKPRKGGIITVSELISPDEEAPKFGNLKSKLLETLKIEETRTRPTSVSAHRSIDVRNLRKRWDGERVNYHDEKALTKYLEKVLRKHWNRRTLKKLLVALLRKYVMDVEPRTNSNGGQNRVRRSPVPVMSKQESKTDSKLRPFYVGSESADDVKPPANFPWKSIRLPEGIRPAQYDLRLHPDLDTELLKGQMTIQIDVKEKTDFLVLHAGSNVNISHDSVTISSGSKAHGIREIQYFEHWQQVAFLVNESLPGQSTIEFRCQFQVPLTEEMFGAYLSKYKDRNGIERKLVSTQFEPTFARIAFPCFDEPDMKAVVQIRILRKKEMKSLSNMPLKKTEDLSFLGADNPLEEDHFENSPRMSTYLIAFLICEDMAQISNTSSGGVLISVVVPSSYVDQIYFARDMIIESLNFYEKLFNQNYSLPKLDAAGIPSFANAGMENWGLMTFRLSCLFYREGVTQLRSQLTVVHTVAHEVAHQWFGNLVTMSWWNDLWLNEGLASFLQQLASNKIKPELEESFRSLYVQNRLEALALDETSCNQAVVPADSAYNREPEEVFNTAITYRKAASILRMLFLTMGEGPFVSALQDYLQRNKFSNTKSDDMWKAFQEKAENFTHDVKDLMDSWIKQSGFPVISVTRIGNKLHFNQSRYTLATSPPPTKEMSWY</sequence>
<feature type="site" description="Transition state stabilizer" evidence="17">
    <location>
        <position position="1266"/>
    </location>
</feature>
<keyword evidence="13" id="KW-0472">Membrane</keyword>
<dbReference type="GO" id="GO:0070006">
    <property type="term" value="F:metalloaminopeptidase activity"/>
    <property type="evidence" value="ECO:0007669"/>
    <property type="project" value="TreeGrafter"/>
</dbReference>
<gene>
    <name evidence="19" type="ORF">CTOB1V02_LOCUS2861</name>
</gene>